<comment type="caution">
    <text evidence="1">The sequence shown here is derived from an EMBL/GenBank/DDBJ whole genome shotgun (WGS) entry which is preliminary data.</text>
</comment>
<dbReference type="RefSeq" id="WP_187013564.1">
    <property type="nucleotide sequence ID" value="NZ_JACOQI010000001.1"/>
</dbReference>
<evidence type="ECO:0000313" key="1">
    <source>
        <dbReference type="EMBL" id="MBC5768992.1"/>
    </source>
</evidence>
<keyword evidence="2" id="KW-1185">Reference proteome</keyword>
<gene>
    <name evidence="1" type="ORF">H8Z83_01330</name>
</gene>
<organism evidence="1 2">
    <name type="scientific">Dysosmobacter segnis</name>
    <dbReference type="NCBI Taxonomy" id="2763042"/>
    <lineage>
        <taxon>Bacteria</taxon>
        <taxon>Bacillati</taxon>
        <taxon>Bacillota</taxon>
        <taxon>Clostridia</taxon>
        <taxon>Eubacteriales</taxon>
        <taxon>Oscillospiraceae</taxon>
        <taxon>Dysosmobacter</taxon>
    </lineage>
</organism>
<dbReference type="EMBL" id="JACOQI010000001">
    <property type="protein sequence ID" value="MBC5768992.1"/>
    <property type="molecule type" value="Genomic_DNA"/>
</dbReference>
<evidence type="ECO:0000313" key="2">
    <source>
        <dbReference type="Proteomes" id="UP000620327"/>
    </source>
</evidence>
<sequence length="53" mass="6032">MKQKQTVFPQRTQQPQTIYVDGCKVTVRYAGKENPAAVREIKDILLSNVSKKP</sequence>
<name>A0A923MHE2_9FIRM</name>
<protein>
    <submittedName>
        <fullName evidence="1">Uncharacterized protein</fullName>
    </submittedName>
</protein>
<reference evidence="1" key="1">
    <citation type="submission" date="2020-08" db="EMBL/GenBank/DDBJ databases">
        <title>Genome public.</title>
        <authorList>
            <person name="Liu C."/>
            <person name="Sun Q."/>
        </authorList>
    </citation>
    <scope>NUCLEOTIDE SEQUENCE</scope>
    <source>
        <strain evidence="1">BX15</strain>
    </source>
</reference>
<dbReference type="AlphaFoldDB" id="A0A923MHE2"/>
<dbReference type="Proteomes" id="UP000620327">
    <property type="component" value="Unassembled WGS sequence"/>
</dbReference>
<accession>A0A923MHE2</accession>
<proteinExistence type="predicted"/>